<feature type="transmembrane region" description="Helical" evidence="9">
    <location>
        <begin position="38"/>
        <end position="56"/>
    </location>
</feature>
<dbReference type="Gene3D" id="3.40.1110.10">
    <property type="entry name" value="Calcium-transporting ATPase, cytoplasmic domain N"/>
    <property type="match status" value="1"/>
</dbReference>
<dbReference type="Gene3D" id="3.40.50.1000">
    <property type="entry name" value="HAD superfamily/HAD-like"/>
    <property type="match status" value="1"/>
</dbReference>
<dbReference type="InterPro" id="IPR023299">
    <property type="entry name" value="ATPase_P-typ_cyto_dom_N"/>
</dbReference>
<accession>A0A1G6LKW2</accession>
<feature type="transmembrane region" description="Helical" evidence="9">
    <location>
        <begin position="62"/>
        <end position="83"/>
    </location>
</feature>
<keyword evidence="6" id="KW-1278">Translocase</keyword>
<dbReference type="PRINTS" id="PR00120">
    <property type="entry name" value="HATPASE"/>
</dbReference>
<keyword evidence="7 9" id="KW-1133">Transmembrane helix</keyword>
<evidence type="ECO:0000256" key="5">
    <source>
        <dbReference type="ARBA" id="ARBA00022840"/>
    </source>
</evidence>
<dbReference type="InterPro" id="IPR004014">
    <property type="entry name" value="ATPase_P-typ_cation-transptr_N"/>
</dbReference>
<feature type="transmembrane region" description="Helical" evidence="9">
    <location>
        <begin position="665"/>
        <end position="687"/>
    </location>
</feature>
<dbReference type="SFLD" id="SFLDF00027">
    <property type="entry name" value="p-type_atpase"/>
    <property type="match status" value="1"/>
</dbReference>
<dbReference type="PRINTS" id="PR00119">
    <property type="entry name" value="CATATPASE"/>
</dbReference>
<comment type="similarity">
    <text evidence="2">Belongs to the cation transport ATPase (P-type) (TC 3.A.3) family. Type IIA subfamily.</text>
</comment>
<dbReference type="InterPro" id="IPR006068">
    <property type="entry name" value="ATPase_P-typ_cation-transptr_C"/>
</dbReference>
<keyword evidence="4" id="KW-0547">Nucleotide-binding</keyword>
<dbReference type="Proteomes" id="UP000198943">
    <property type="component" value="Unassembled WGS sequence"/>
</dbReference>
<evidence type="ECO:0000256" key="8">
    <source>
        <dbReference type="ARBA" id="ARBA00023136"/>
    </source>
</evidence>
<name>A0A1G6LKW2_9FIRM</name>
<evidence type="ECO:0000256" key="9">
    <source>
        <dbReference type="SAM" id="Phobius"/>
    </source>
</evidence>
<dbReference type="InterPro" id="IPR023214">
    <property type="entry name" value="HAD_sf"/>
</dbReference>
<feature type="transmembrane region" description="Helical" evidence="9">
    <location>
        <begin position="809"/>
        <end position="830"/>
    </location>
</feature>
<dbReference type="OrthoDB" id="9760364at2"/>
<dbReference type="InterPro" id="IPR001757">
    <property type="entry name" value="P_typ_ATPase"/>
</dbReference>
<dbReference type="InterPro" id="IPR036412">
    <property type="entry name" value="HAD-like_sf"/>
</dbReference>
<dbReference type="SUPFAM" id="SSF81665">
    <property type="entry name" value="Calcium ATPase, transmembrane domain M"/>
    <property type="match status" value="1"/>
</dbReference>
<comment type="subcellular location">
    <subcellularLocation>
        <location evidence="1">Membrane</location>
        <topology evidence="1">Multi-pass membrane protein</topology>
    </subcellularLocation>
</comment>
<dbReference type="FunFam" id="3.40.50.1000:FF:000001">
    <property type="entry name" value="Phospholipid-transporting ATPase IC"/>
    <property type="match status" value="1"/>
</dbReference>
<feature type="domain" description="Cation-transporting P-type ATPase N-terminal" evidence="10">
    <location>
        <begin position="1"/>
        <end position="58"/>
    </location>
</feature>
<sequence length="876" mass="94887">MNSKGLTTAEALERAKQGKNVLTQGKKKSLFSVIAEQFASPLLLLLVAASVISIMTGEIVDGIIIIVVVLANVIIGTVQELSAEKSVEALRRINASTAVVIRDGMETEIPAADLVVGDYVILEAGRVVPADLALEQTSSLKVNESALTGESVAVEKDCNEKSDEKTPLGDRKDKVFMSTLVEYGRGEGVVEKIGDHTEIGKISGMLHQIEKQETPLQKNLDSISKVLGIAGVVLCIVMFACQIFIYRTPVIETLMISIAFAVAVIPEGLATVVTLVLTAGIQEMSKRNAIVKQIHAVETLGAVNVICSDKTGTLTQNRMTVVKWYLAGEALEPEELPTDSKVFARLLEGFLACNDAKYSEETGEEIGDPTETAFIKYAKDKKLGYYDIMRDITRFDEIPFDSDRKMMTTLDRVERNGEIKNISYTKGAIDSVIVRCDRILDEDGIREITNEDVVRATQSADIMSSDALRVLALAYREGDTVPQEKDMIFVGLGAMIDPPKEGVKETVDECHHAGIDVAMITGDHKITAFAIAKELDIATDISQSISGAEIDEMDPDEFKKNVLDYRVFARVSPENKVQIVQAFQSHGKICSMTGDGVNDAPSLKAADIGVAMGIGGTEVAKDAAEMILVDDNFITIKNAVMEGRNLFNNIKKSVVYLLRSNFGEVVLMASAIFAGLSSPLSTIQILWVNLLTDTAPSLALGMDVGSGAVMNEKPRDVKAGILNRSDYLNIVIQGLISGGVTLLAFLLPVIMQYGTGNILANLEGNEELLKLCRTYCFSTLAINEMLMAYVCKVKGSLAFTTKESWNNKALNIITVVGVLLQIGILVVPPMRTLLKLAPVGTVDIALILFIAVAGVMINAAITLAKERLDIKRERNL</sequence>
<evidence type="ECO:0000256" key="3">
    <source>
        <dbReference type="ARBA" id="ARBA00022692"/>
    </source>
</evidence>
<evidence type="ECO:0000256" key="2">
    <source>
        <dbReference type="ARBA" id="ARBA00005675"/>
    </source>
</evidence>
<feature type="transmembrane region" description="Helical" evidence="9">
    <location>
        <begin position="730"/>
        <end position="750"/>
    </location>
</feature>
<keyword evidence="3 9" id="KW-0812">Transmembrane</keyword>
<keyword evidence="8 9" id="KW-0472">Membrane</keyword>
<evidence type="ECO:0000313" key="11">
    <source>
        <dbReference type="EMBL" id="SDC43873.1"/>
    </source>
</evidence>
<dbReference type="NCBIfam" id="TIGR01494">
    <property type="entry name" value="ATPase_P-type"/>
    <property type="match status" value="2"/>
</dbReference>
<feature type="transmembrane region" description="Helical" evidence="9">
    <location>
        <begin position="254"/>
        <end position="277"/>
    </location>
</feature>
<dbReference type="SFLD" id="SFLDG00002">
    <property type="entry name" value="C1.7:_P-type_atpase_like"/>
    <property type="match status" value="1"/>
</dbReference>
<evidence type="ECO:0000256" key="7">
    <source>
        <dbReference type="ARBA" id="ARBA00022989"/>
    </source>
</evidence>
<gene>
    <name evidence="11" type="ORF">SAMN04487864_107128</name>
</gene>
<dbReference type="Pfam" id="PF00689">
    <property type="entry name" value="Cation_ATPase_C"/>
    <property type="match status" value="1"/>
</dbReference>
<feature type="transmembrane region" description="Helical" evidence="9">
    <location>
        <begin position="226"/>
        <end position="248"/>
    </location>
</feature>
<dbReference type="GO" id="GO:0016020">
    <property type="term" value="C:membrane"/>
    <property type="evidence" value="ECO:0007669"/>
    <property type="project" value="UniProtKB-SubCell"/>
</dbReference>
<dbReference type="InterPro" id="IPR059000">
    <property type="entry name" value="ATPase_P-type_domA"/>
</dbReference>
<keyword evidence="12" id="KW-1185">Reference proteome</keyword>
<dbReference type="AlphaFoldDB" id="A0A1G6LKW2"/>
<evidence type="ECO:0000259" key="10">
    <source>
        <dbReference type="SMART" id="SM00831"/>
    </source>
</evidence>
<dbReference type="InterPro" id="IPR008250">
    <property type="entry name" value="ATPase_P-typ_transduc_dom_A_sf"/>
</dbReference>
<dbReference type="SMART" id="SM00831">
    <property type="entry name" value="Cation_ATPase_N"/>
    <property type="match status" value="1"/>
</dbReference>
<dbReference type="GO" id="GO:0016887">
    <property type="term" value="F:ATP hydrolysis activity"/>
    <property type="evidence" value="ECO:0007669"/>
    <property type="project" value="InterPro"/>
</dbReference>
<evidence type="ECO:0000313" key="12">
    <source>
        <dbReference type="Proteomes" id="UP000198943"/>
    </source>
</evidence>
<reference evidence="12" key="1">
    <citation type="submission" date="2016-10" db="EMBL/GenBank/DDBJ databases">
        <authorList>
            <person name="Varghese N."/>
            <person name="Submissions S."/>
        </authorList>
    </citation>
    <scope>NUCLEOTIDE SEQUENCE [LARGE SCALE GENOMIC DNA]</scope>
    <source>
        <strain evidence="12">DSM 11005</strain>
    </source>
</reference>
<proteinExistence type="inferred from homology"/>
<dbReference type="Gene3D" id="2.70.150.10">
    <property type="entry name" value="Calcium-transporting ATPase, cytoplasmic transduction domain A"/>
    <property type="match status" value="1"/>
</dbReference>
<dbReference type="Pfam" id="PF00122">
    <property type="entry name" value="E1-E2_ATPase"/>
    <property type="match status" value="1"/>
</dbReference>
<evidence type="ECO:0000256" key="4">
    <source>
        <dbReference type="ARBA" id="ARBA00022741"/>
    </source>
</evidence>
<dbReference type="SUPFAM" id="SSF81653">
    <property type="entry name" value="Calcium ATPase, transduction domain A"/>
    <property type="match status" value="1"/>
</dbReference>
<dbReference type="RefSeq" id="WP_093730310.1">
    <property type="nucleotide sequence ID" value="NZ_FMYW01000007.1"/>
</dbReference>
<dbReference type="GO" id="GO:0005524">
    <property type="term" value="F:ATP binding"/>
    <property type="evidence" value="ECO:0007669"/>
    <property type="project" value="UniProtKB-KW"/>
</dbReference>
<dbReference type="SUPFAM" id="SSF56784">
    <property type="entry name" value="HAD-like"/>
    <property type="match status" value="1"/>
</dbReference>
<dbReference type="InterPro" id="IPR023298">
    <property type="entry name" value="ATPase_P-typ_TM_dom_sf"/>
</dbReference>
<protein>
    <submittedName>
        <fullName evidence="11">Ca2+-transporting ATPase</fullName>
    </submittedName>
</protein>
<dbReference type="EMBL" id="FMYW01000007">
    <property type="protein sequence ID" value="SDC43873.1"/>
    <property type="molecule type" value="Genomic_DNA"/>
</dbReference>
<dbReference type="InterPro" id="IPR044492">
    <property type="entry name" value="P_typ_ATPase_HD_dom"/>
</dbReference>
<evidence type="ECO:0000256" key="6">
    <source>
        <dbReference type="ARBA" id="ARBA00022967"/>
    </source>
</evidence>
<dbReference type="SFLD" id="SFLDS00003">
    <property type="entry name" value="Haloacid_Dehalogenase"/>
    <property type="match status" value="1"/>
</dbReference>
<dbReference type="PROSITE" id="PS00154">
    <property type="entry name" value="ATPASE_E1_E2"/>
    <property type="match status" value="1"/>
</dbReference>
<evidence type="ECO:0000256" key="1">
    <source>
        <dbReference type="ARBA" id="ARBA00004141"/>
    </source>
</evidence>
<dbReference type="InterPro" id="IPR018303">
    <property type="entry name" value="ATPase_P-typ_P_site"/>
</dbReference>
<dbReference type="Pfam" id="PF13246">
    <property type="entry name" value="Cation_ATPase"/>
    <property type="match status" value="1"/>
</dbReference>
<dbReference type="SUPFAM" id="SSF81660">
    <property type="entry name" value="Metal cation-transporting ATPase, ATP-binding domain N"/>
    <property type="match status" value="1"/>
</dbReference>
<dbReference type="Gene3D" id="1.20.1110.10">
    <property type="entry name" value="Calcium-transporting ATPase, transmembrane domain"/>
    <property type="match status" value="1"/>
</dbReference>
<organism evidence="11 12">
    <name type="scientific">Succiniclasticum ruminis</name>
    <dbReference type="NCBI Taxonomy" id="40841"/>
    <lineage>
        <taxon>Bacteria</taxon>
        <taxon>Bacillati</taxon>
        <taxon>Bacillota</taxon>
        <taxon>Negativicutes</taxon>
        <taxon>Acidaminococcales</taxon>
        <taxon>Acidaminococcaceae</taxon>
        <taxon>Succiniclasticum</taxon>
    </lineage>
</organism>
<keyword evidence="5" id="KW-0067">ATP-binding</keyword>
<dbReference type="PANTHER" id="PTHR42861">
    <property type="entry name" value="CALCIUM-TRANSPORTING ATPASE"/>
    <property type="match status" value="1"/>
</dbReference>
<feature type="transmembrane region" description="Helical" evidence="9">
    <location>
        <begin position="842"/>
        <end position="864"/>
    </location>
</feature>
<dbReference type="Pfam" id="PF00690">
    <property type="entry name" value="Cation_ATPase_N"/>
    <property type="match status" value="1"/>
</dbReference>
<dbReference type="FunFam" id="3.40.50.1000:FF:000028">
    <property type="entry name" value="Calcium-transporting P-type ATPase, putative"/>
    <property type="match status" value="1"/>
</dbReference>